<evidence type="ECO:0000256" key="6">
    <source>
        <dbReference type="ARBA" id="ARBA00039017"/>
    </source>
</evidence>
<name>A0ABX1SWJ4_9BIFI</name>
<feature type="domain" description="Isochorismatase-like" evidence="8">
    <location>
        <begin position="4"/>
        <end position="199"/>
    </location>
</feature>
<evidence type="ECO:0000256" key="1">
    <source>
        <dbReference type="ARBA" id="ARBA00006336"/>
    </source>
</evidence>
<proteinExistence type="inferred from homology"/>
<comment type="pathway">
    <text evidence="5">Cofactor biosynthesis; nicotinate biosynthesis; nicotinate from nicotinamide: step 1/1.</text>
</comment>
<dbReference type="PANTHER" id="PTHR11080">
    <property type="entry name" value="PYRAZINAMIDASE/NICOTINAMIDASE"/>
    <property type="match status" value="1"/>
</dbReference>
<comment type="similarity">
    <text evidence="1">Belongs to the isochorismatase family.</text>
</comment>
<dbReference type="PANTHER" id="PTHR11080:SF2">
    <property type="entry name" value="LD05707P"/>
    <property type="match status" value="1"/>
</dbReference>
<evidence type="ECO:0000313" key="10">
    <source>
        <dbReference type="Proteomes" id="UP000553756"/>
    </source>
</evidence>
<reference evidence="9 10" key="1">
    <citation type="submission" date="2020-02" db="EMBL/GenBank/DDBJ databases">
        <title>Characterization of phylogenetic diversity of novel bifidobacterial species isolated in Czech ZOOs.</title>
        <authorList>
            <person name="Lugli G.A."/>
            <person name="Vera N.B."/>
            <person name="Ventura M."/>
        </authorList>
    </citation>
    <scope>NUCLEOTIDE SEQUENCE [LARGE SCALE GENOMIC DNA]</scope>
    <source>
        <strain evidence="9 10">DSM 109963</strain>
    </source>
</reference>
<organism evidence="9 10">
    <name type="scientific">Bifidobacterium panos</name>
    <dbReference type="NCBI Taxonomy" id="2675321"/>
    <lineage>
        <taxon>Bacteria</taxon>
        <taxon>Bacillati</taxon>
        <taxon>Actinomycetota</taxon>
        <taxon>Actinomycetes</taxon>
        <taxon>Bifidobacteriales</taxon>
        <taxon>Bifidobacteriaceae</taxon>
        <taxon>Bifidobacterium</taxon>
    </lineage>
</organism>
<evidence type="ECO:0000256" key="7">
    <source>
        <dbReference type="ARBA" id="ARBA00043224"/>
    </source>
</evidence>
<keyword evidence="4" id="KW-0378">Hydrolase</keyword>
<dbReference type="Gene3D" id="3.40.50.850">
    <property type="entry name" value="Isochorismatase-like"/>
    <property type="match status" value="1"/>
</dbReference>
<dbReference type="EC" id="3.5.1.19" evidence="6"/>
<evidence type="ECO:0000256" key="3">
    <source>
        <dbReference type="ARBA" id="ARBA00022723"/>
    </source>
</evidence>
<evidence type="ECO:0000256" key="4">
    <source>
        <dbReference type="ARBA" id="ARBA00022801"/>
    </source>
</evidence>
<protein>
    <recommendedName>
        <fullName evidence="6">nicotinamidase</fullName>
        <ecNumber evidence="6">3.5.1.19</ecNumber>
    </recommendedName>
    <alternativeName>
        <fullName evidence="7">Nicotinamide deamidase</fullName>
    </alternativeName>
</protein>
<evidence type="ECO:0000259" key="8">
    <source>
        <dbReference type="Pfam" id="PF00857"/>
    </source>
</evidence>
<comment type="caution">
    <text evidence="9">The sequence shown here is derived from an EMBL/GenBank/DDBJ whole genome shotgun (WGS) entry which is preliminary data.</text>
</comment>
<evidence type="ECO:0000313" key="9">
    <source>
        <dbReference type="EMBL" id="NMN02210.1"/>
    </source>
</evidence>
<dbReference type="Proteomes" id="UP000553756">
    <property type="component" value="Unassembled WGS sequence"/>
</dbReference>
<dbReference type="InterPro" id="IPR036380">
    <property type="entry name" value="Isochorismatase-like_sf"/>
</dbReference>
<gene>
    <name evidence="9" type="ORF">G1C94_0832</name>
</gene>
<sequence length="201" mass="21667">MNRALIVVDVQPTFCEGGELAVEGGNAVAERIARFVDAHRDEYAYIATTQDWHIKPGSHWAANPDFVDTWPVHGKAGTPNANLHPAIARLGIEHHFKKGQYSSAYSGFEGIEDNTDRIPTREQVEADTLAGKTLANALKAAGVTHVDIIGLAESHCVKETALDARTLGFEARVFKDLTAPVSEELGIAARRDMAQAGVVLA</sequence>
<dbReference type="SUPFAM" id="SSF52499">
    <property type="entry name" value="Isochorismatase-like hydrolases"/>
    <property type="match status" value="1"/>
</dbReference>
<accession>A0ABX1SWJ4</accession>
<dbReference type="EMBL" id="JAAIIJ010000016">
    <property type="protein sequence ID" value="NMN02210.1"/>
    <property type="molecule type" value="Genomic_DNA"/>
</dbReference>
<keyword evidence="10" id="KW-1185">Reference proteome</keyword>
<dbReference type="Pfam" id="PF00857">
    <property type="entry name" value="Isochorismatase"/>
    <property type="match status" value="1"/>
</dbReference>
<dbReference type="InterPro" id="IPR052347">
    <property type="entry name" value="Isochorismatase_Nicotinamidase"/>
</dbReference>
<evidence type="ECO:0000256" key="2">
    <source>
        <dbReference type="ARBA" id="ARBA00022642"/>
    </source>
</evidence>
<evidence type="ECO:0000256" key="5">
    <source>
        <dbReference type="ARBA" id="ARBA00037900"/>
    </source>
</evidence>
<keyword evidence="3" id="KW-0479">Metal-binding</keyword>
<keyword evidence="2" id="KW-0662">Pyridine nucleotide biosynthesis</keyword>
<dbReference type="RefSeq" id="WP_172145179.1">
    <property type="nucleotide sequence ID" value="NZ_JAAIIJ010000016.1"/>
</dbReference>
<dbReference type="InterPro" id="IPR000868">
    <property type="entry name" value="Isochorismatase-like_dom"/>
</dbReference>